<dbReference type="Proteomes" id="UP000077202">
    <property type="component" value="Unassembled WGS sequence"/>
</dbReference>
<evidence type="ECO:0000313" key="2">
    <source>
        <dbReference type="Proteomes" id="UP000077202"/>
    </source>
</evidence>
<dbReference type="PANTHER" id="PTHR47679:SF1">
    <property type="entry name" value="PROTEIN TORNADO 1"/>
    <property type="match status" value="1"/>
</dbReference>
<dbReference type="PANTHER" id="PTHR47679">
    <property type="entry name" value="PROTEIN TORNADO 1"/>
    <property type="match status" value="1"/>
</dbReference>
<evidence type="ECO:0008006" key="3">
    <source>
        <dbReference type="Google" id="ProtNLM"/>
    </source>
</evidence>
<evidence type="ECO:0000313" key="1">
    <source>
        <dbReference type="EMBL" id="OAE26975.1"/>
    </source>
</evidence>
<reference evidence="1" key="1">
    <citation type="submission" date="2016-03" db="EMBL/GenBank/DDBJ databases">
        <title>Mechanisms controlling the formation of the plant cell surface in tip-growing cells are functionally conserved among land plants.</title>
        <authorList>
            <person name="Honkanen S."/>
            <person name="Jones V.A."/>
            <person name="Morieri G."/>
            <person name="Champion C."/>
            <person name="Hetherington A.J."/>
            <person name="Kelly S."/>
            <person name="Saint-Marcoux D."/>
            <person name="Proust H."/>
            <person name="Prescott H."/>
            <person name="Dolan L."/>
        </authorList>
    </citation>
    <scope>NUCLEOTIDE SEQUENCE [LARGE SCALE GENOMIC DNA]</scope>
    <source>
        <tissue evidence="1">Whole gametophyte</tissue>
    </source>
</reference>
<proteinExistence type="predicted"/>
<dbReference type="AlphaFoldDB" id="A0A176W3E9"/>
<dbReference type="EMBL" id="LVLJ01002018">
    <property type="protein sequence ID" value="OAE26975.1"/>
    <property type="molecule type" value="Genomic_DNA"/>
</dbReference>
<gene>
    <name evidence="1" type="ORF">AXG93_1707s1000</name>
</gene>
<protein>
    <recommendedName>
        <fullName evidence="3">C-terminal of Roc (COR) domain-containing protein</fullName>
    </recommendedName>
</protein>
<keyword evidence="2" id="KW-1185">Reference proteome</keyword>
<accession>A0A176W3E9</accession>
<comment type="caution">
    <text evidence="1">The sequence shown here is derived from an EMBL/GenBank/DDBJ whole genome shotgun (WGS) entry which is preliminary data.</text>
</comment>
<organism evidence="1 2">
    <name type="scientific">Marchantia polymorpha subsp. ruderalis</name>
    <dbReference type="NCBI Taxonomy" id="1480154"/>
    <lineage>
        <taxon>Eukaryota</taxon>
        <taxon>Viridiplantae</taxon>
        <taxon>Streptophyta</taxon>
        <taxon>Embryophyta</taxon>
        <taxon>Marchantiophyta</taxon>
        <taxon>Marchantiopsida</taxon>
        <taxon>Marchantiidae</taxon>
        <taxon>Marchantiales</taxon>
        <taxon>Marchantiaceae</taxon>
        <taxon>Marchantia</taxon>
    </lineage>
</organism>
<sequence length="630" mass="71257">MGLLQKNLTLRAIEVSGTSWQTDGKAALIQQALEQNRKRAEYMAVFREARLAFGDAKVGRLFLCGSPLAEFIPPSSSYSLDRSSMMSSIKSYLNDVGSIVHIPNLDYIIVNPNWLTNTLLGELIAFGQNFQAQDSESSDRWSSYTSKDGFVSESVFARLIEEFLEKQPHGQRSVDREVLENILINLDLCFKLEDTCQYFTPSFIPGHASMEEGSAGESMVSETITEHASMEEESAVQSMAWKTWNETSKFAGMRIQCQDARTMSLTAAFFPCFQMFMRRKLISEMGVPKEKVTCSRHYLCLFFGGHQIYVQEGTSHKYVDVLMLCSEDKSREDALKDVKKHIIQELISFCASPKGCPGVALVLGAIQTLCVEMLIPSHRRGAILIEELKSKFIHKAEGLPLLDLKFEEEFFNYEHSWPLIEGHTTEVVYEKAMDLLCESDVEAVLNEIRHKTMQQLYVTNDVGLFYGVNASVHYGESVRLHWMCQSRTGFHMIKDQEGLSIRVDRWNSSCIWKIIEISSKFIYDAAKAGLDVTSGVGEAIPDRGDLKSDIVKLDGISDSDSRTELKGGESMELKEAWLRIQQTIAPQLRNRYSTIFKLYQVKYVRLELGGHAWVCEECLNKGFRSGILTC</sequence>
<name>A0A176W3E9_MARPO</name>